<dbReference type="EMBL" id="CM017325">
    <property type="protein sequence ID" value="KAE8056454.1"/>
    <property type="molecule type" value="Genomic_DNA"/>
</dbReference>
<keyword evidence="2" id="KW-1185">Reference proteome</keyword>
<name>A0A5N6R9A5_9ROSI</name>
<proteinExistence type="predicted"/>
<organism evidence="1 2">
    <name type="scientific">Carpinus fangiana</name>
    <dbReference type="NCBI Taxonomy" id="176857"/>
    <lineage>
        <taxon>Eukaryota</taxon>
        <taxon>Viridiplantae</taxon>
        <taxon>Streptophyta</taxon>
        <taxon>Embryophyta</taxon>
        <taxon>Tracheophyta</taxon>
        <taxon>Spermatophyta</taxon>
        <taxon>Magnoliopsida</taxon>
        <taxon>eudicotyledons</taxon>
        <taxon>Gunneridae</taxon>
        <taxon>Pentapetalae</taxon>
        <taxon>rosids</taxon>
        <taxon>fabids</taxon>
        <taxon>Fagales</taxon>
        <taxon>Betulaceae</taxon>
        <taxon>Carpinus</taxon>
    </lineage>
</organism>
<dbReference type="Proteomes" id="UP000327013">
    <property type="component" value="Chromosome 5"/>
</dbReference>
<evidence type="ECO:0000313" key="1">
    <source>
        <dbReference type="EMBL" id="KAE8056454.1"/>
    </source>
</evidence>
<evidence type="ECO:0000313" key="2">
    <source>
        <dbReference type="Proteomes" id="UP000327013"/>
    </source>
</evidence>
<reference evidence="1 2" key="1">
    <citation type="submission" date="2019-06" db="EMBL/GenBank/DDBJ databases">
        <title>A chromosomal-level reference genome of Carpinus fangiana (Coryloideae, Betulaceae).</title>
        <authorList>
            <person name="Yang X."/>
            <person name="Wang Z."/>
            <person name="Zhang L."/>
            <person name="Hao G."/>
            <person name="Liu J."/>
            <person name="Yang Y."/>
        </authorList>
    </citation>
    <scope>NUCLEOTIDE SEQUENCE [LARGE SCALE GENOMIC DNA]</scope>
    <source>
        <strain evidence="1">Cfa_2016G</strain>
        <tissue evidence="1">Leaf</tissue>
    </source>
</reference>
<protein>
    <submittedName>
        <fullName evidence="1">Uncharacterized protein</fullName>
    </submittedName>
</protein>
<sequence>MIFPPSPPSLSFYPIPTPPKTPPSNSLPTHLWLSLGSLSSFTFGTGRPMSSPMMKPDDLTTETGCSHLIWEPARPPPRAVTQRSCTWGLWLTLRGSMMIIVPPLGGELMIGLNT</sequence>
<accession>A0A5N6R9A5</accession>
<gene>
    <name evidence="1" type="ORF">FH972_013228</name>
</gene>
<dbReference type="AlphaFoldDB" id="A0A5N6R9A5"/>